<dbReference type="AlphaFoldDB" id="A0AA39ZXH4"/>
<dbReference type="EMBL" id="JAUKUA010000007">
    <property type="protein sequence ID" value="KAK0705443.1"/>
    <property type="molecule type" value="Genomic_DNA"/>
</dbReference>
<evidence type="ECO:0000313" key="2">
    <source>
        <dbReference type="Proteomes" id="UP001172102"/>
    </source>
</evidence>
<accession>A0AA39ZXH4</accession>
<evidence type="ECO:0000313" key="1">
    <source>
        <dbReference type="EMBL" id="KAK0705443.1"/>
    </source>
</evidence>
<feature type="non-terminal residue" evidence="1">
    <location>
        <position position="75"/>
    </location>
</feature>
<organism evidence="1 2">
    <name type="scientific">Lasiosphaeris hirsuta</name>
    <dbReference type="NCBI Taxonomy" id="260670"/>
    <lineage>
        <taxon>Eukaryota</taxon>
        <taxon>Fungi</taxon>
        <taxon>Dikarya</taxon>
        <taxon>Ascomycota</taxon>
        <taxon>Pezizomycotina</taxon>
        <taxon>Sordariomycetes</taxon>
        <taxon>Sordariomycetidae</taxon>
        <taxon>Sordariales</taxon>
        <taxon>Lasiosphaeriaceae</taxon>
        <taxon>Lasiosphaeris</taxon>
    </lineage>
</organism>
<name>A0AA39ZXH4_9PEZI</name>
<keyword evidence="2" id="KW-1185">Reference proteome</keyword>
<comment type="caution">
    <text evidence="1">The sequence shown here is derived from an EMBL/GenBank/DDBJ whole genome shotgun (WGS) entry which is preliminary data.</text>
</comment>
<gene>
    <name evidence="1" type="ORF">B0H67DRAFT_384051</name>
</gene>
<dbReference type="Proteomes" id="UP001172102">
    <property type="component" value="Unassembled WGS sequence"/>
</dbReference>
<sequence length="75" mass="8384">MCNVGDVSQQTILLSKDLTYLLAQGPDPNPRLEHESNRAKIHHMTHTRFERITFRSGVERATVAPAGLSNSLEAR</sequence>
<proteinExistence type="predicted"/>
<reference evidence="1" key="1">
    <citation type="submission" date="2023-06" db="EMBL/GenBank/DDBJ databases">
        <title>Genome-scale phylogeny and comparative genomics of the fungal order Sordariales.</title>
        <authorList>
            <consortium name="Lawrence Berkeley National Laboratory"/>
            <person name="Hensen N."/>
            <person name="Bonometti L."/>
            <person name="Westerberg I."/>
            <person name="Brannstrom I.O."/>
            <person name="Guillou S."/>
            <person name="Cros-Aarteil S."/>
            <person name="Calhoun S."/>
            <person name="Haridas S."/>
            <person name="Kuo A."/>
            <person name="Mondo S."/>
            <person name="Pangilinan J."/>
            <person name="Riley R."/>
            <person name="Labutti K."/>
            <person name="Andreopoulos B."/>
            <person name="Lipzen A."/>
            <person name="Chen C."/>
            <person name="Yanf M."/>
            <person name="Daum C."/>
            <person name="Ng V."/>
            <person name="Clum A."/>
            <person name="Steindorff A."/>
            <person name="Ohm R."/>
            <person name="Martin F."/>
            <person name="Silar P."/>
            <person name="Natvig D."/>
            <person name="Lalanne C."/>
            <person name="Gautier V."/>
            <person name="Ament-Velasquez S.L."/>
            <person name="Kruys A."/>
            <person name="Hutchinson M.I."/>
            <person name="Powell A.J."/>
            <person name="Barry K."/>
            <person name="Miller A.N."/>
            <person name="Grigoriev I.V."/>
            <person name="Debuchy R."/>
            <person name="Gladieux P."/>
            <person name="Thoren M.H."/>
            <person name="Johannesson H."/>
        </authorList>
    </citation>
    <scope>NUCLEOTIDE SEQUENCE</scope>
    <source>
        <strain evidence="1">SMH4607-1</strain>
    </source>
</reference>
<protein>
    <submittedName>
        <fullName evidence="1">Uncharacterized protein</fullName>
    </submittedName>
</protein>